<dbReference type="EMBL" id="JAABOJ010000011">
    <property type="protein sequence ID" value="KAF3283248.1"/>
    <property type="molecule type" value="Genomic_DNA"/>
</dbReference>
<gene>
    <name evidence="1" type="ORF">TWF970_001227</name>
</gene>
<evidence type="ECO:0000313" key="2">
    <source>
        <dbReference type="Proteomes" id="UP000474640"/>
    </source>
</evidence>
<dbReference type="Proteomes" id="UP000474640">
    <property type="component" value="Unassembled WGS sequence"/>
</dbReference>
<dbReference type="AlphaFoldDB" id="A0A7C8REH0"/>
<accession>A0A7C8REH0</accession>
<proteinExistence type="predicted"/>
<name>A0A7C8REH0_ORBOL</name>
<protein>
    <recommendedName>
        <fullName evidence="3">F-box domain-containing protein</fullName>
    </recommendedName>
</protein>
<dbReference type="OrthoDB" id="10318271at2759"/>
<organism evidence="1 2">
    <name type="scientific">Orbilia oligospora</name>
    <name type="common">Nematode-trapping fungus</name>
    <name type="synonym">Arthrobotrys oligospora</name>
    <dbReference type="NCBI Taxonomy" id="2813651"/>
    <lineage>
        <taxon>Eukaryota</taxon>
        <taxon>Fungi</taxon>
        <taxon>Dikarya</taxon>
        <taxon>Ascomycota</taxon>
        <taxon>Pezizomycotina</taxon>
        <taxon>Orbiliomycetes</taxon>
        <taxon>Orbiliales</taxon>
        <taxon>Orbiliaceae</taxon>
        <taxon>Orbilia</taxon>
    </lineage>
</organism>
<comment type="caution">
    <text evidence="1">The sequence shown here is derived from an EMBL/GenBank/DDBJ whole genome shotgun (WGS) entry which is preliminary data.</text>
</comment>
<sequence>MSHITLSKPHPLHHPELLEQILIQTHLSLSVLPPILTSFPPLPKPSLHLLNLRTVSKFWYTTITTSPTLQRLTFRDPSVYTPSSSSSSNSQEIISSLQDLFSEEMDVYVENRLKRRKSPNDREDTTTTTSHKIPWMHLTTTSQKIPWTYLTQPVVKTVYIDFDLHDRVAALEVPWEVYKRSFDSEYAVNNPEKKIKWEGDRLILYHERGITTNFVVEMVGESLDRLRGYESFDKGFLMLFQMFIRFGMVERDGGGDDDGGSSERGRMECINWFPCKGLIFMR</sequence>
<evidence type="ECO:0008006" key="3">
    <source>
        <dbReference type="Google" id="ProtNLM"/>
    </source>
</evidence>
<evidence type="ECO:0000313" key="1">
    <source>
        <dbReference type="EMBL" id="KAF3283248.1"/>
    </source>
</evidence>
<reference evidence="1 2" key="1">
    <citation type="submission" date="2020-01" db="EMBL/GenBank/DDBJ databases">
        <authorList>
            <person name="Palmer J.M."/>
        </authorList>
    </citation>
    <scope>NUCLEOTIDE SEQUENCE [LARGE SCALE GENOMIC DNA]</scope>
    <source>
        <strain evidence="1 2">TWF970</strain>
    </source>
</reference>